<proteinExistence type="predicted"/>
<protein>
    <submittedName>
        <fullName evidence="1">Copia protein</fullName>
    </submittedName>
</protein>
<dbReference type="InterPro" id="IPR027417">
    <property type="entry name" value="P-loop_NTPase"/>
</dbReference>
<evidence type="ECO:0000313" key="2">
    <source>
        <dbReference type="Proteomes" id="UP001642464"/>
    </source>
</evidence>
<dbReference type="EMBL" id="CAXAMM010043473">
    <property type="protein sequence ID" value="CAK9110225.1"/>
    <property type="molecule type" value="Genomic_DNA"/>
</dbReference>
<name>A0ABP0SDA7_9DINO</name>
<evidence type="ECO:0000313" key="1">
    <source>
        <dbReference type="EMBL" id="CAK9110225.1"/>
    </source>
</evidence>
<accession>A0ABP0SDA7</accession>
<dbReference type="SUPFAM" id="SSF52540">
    <property type="entry name" value="P-loop containing nucleoside triphosphate hydrolases"/>
    <property type="match status" value="1"/>
</dbReference>
<reference evidence="1 2" key="1">
    <citation type="submission" date="2024-02" db="EMBL/GenBank/DDBJ databases">
        <authorList>
            <person name="Chen Y."/>
            <person name="Shah S."/>
            <person name="Dougan E. K."/>
            <person name="Thang M."/>
            <person name="Chan C."/>
        </authorList>
    </citation>
    <scope>NUCLEOTIDE SEQUENCE [LARGE SCALE GENOMIC DNA]</scope>
</reference>
<keyword evidence="2" id="KW-1185">Reference proteome</keyword>
<dbReference type="Gene3D" id="3.40.50.300">
    <property type="entry name" value="P-loop containing nucleotide triphosphate hydrolases"/>
    <property type="match status" value="1"/>
</dbReference>
<dbReference type="Proteomes" id="UP001642464">
    <property type="component" value="Unassembled WGS sequence"/>
</dbReference>
<organism evidence="1 2">
    <name type="scientific">Durusdinium trenchii</name>
    <dbReference type="NCBI Taxonomy" id="1381693"/>
    <lineage>
        <taxon>Eukaryota</taxon>
        <taxon>Sar</taxon>
        <taxon>Alveolata</taxon>
        <taxon>Dinophyceae</taxon>
        <taxon>Suessiales</taxon>
        <taxon>Symbiodiniaceae</taxon>
        <taxon>Durusdinium</taxon>
    </lineage>
</organism>
<comment type="caution">
    <text evidence="1">The sequence shown here is derived from an EMBL/GenBank/DDBJ whole genome shotgun (WGS) entry which is preliminary data.</text>
</comment>
<sequence length="235" mass="26074">MHWTFDLLGATDSCQYGNSSRPVTSKPGYHEECTTHPTPIRFHNGISGREILKIRKEAASKGGLRGVMMIRDPLEIVVSGYCYTHRGAASGLPITPANITQMGPEEGVPAMASSLLNEVRTIALAYTVAKPDVLVVRFEKFTNSSRDFDNTMREILDFLFGNEITEKQKQEILNAVAVEDENRGLKGFSEDPKLNQGFNHTNDEADMAAARDALRFVPDDIMAELQLHREALGYT</sequence>
<gene>
    <name evidence="1" type="ORF">SCF082_LOCUS51204</name>
</gene>